<protein>
    <submittedName>
        <fullName evidence="1">Uncharacterized protein</fullName>
    </submittedName>
</protein>
<evidence type="ECO:0000313" key="2">
    <source>
        <dbReference type="Proteomes" id="UP000815677"/>
    </source>
</evidence>
<gene>
    <name evidence="1" type="ORF">MCHLO_06330</name>
</gene>
<organism evidence="1 2">
    <name type="scientific">Mycena chlorophos</name>
    <name type="common">Agaric fungus</name>
    <name type="synonym">Agaricus chlorophos</name>
    <dbReference type="NCBI Taxonomy" id="658473"/>
    <lineage>
        <taxon>Eukaryota</taxon>
        <taxon>Fungi</taxon>
        <taxon>Dikarya</taxon>
        <taxon>Basidiomycota</taxon>
        <taxon>Agaricomycotina</taxon>
        <taxon>Agaricomycetes</taxon>
        <taxon>Agaricomycetidae</taxon>
        <taxon>Agaricales</taxon>
        <taxon>Marasmiineae</taxon>
        <taxon>Mycenaceae</taxon>
        <taxon>Mycena</taxon>
    </lineage>
</organism>
<proteinExistence type="predicted"/>
<name>A0ABQ0LEL8_MYCCL</name>
<keyword evidence="2" id="KW-1185">Reference proteome</keyword>
<sequence>MGLRHPHASILPPAILVPTALSLHRVATGEIHTRNRPVQRSLRCCDLEDCCDGAGEQQGHRYQGVNTCLRNRRAVWGFRLFRGIRAITLRHVVRDACMLAEIDSRQLVVGFPLAVGGPYLRDGGHSSVALAEVGTQLHHAASCIYLSTSRSPLVSAWRGVSSRLQHLAECDVADIFEDLLESQRCAGGLLGPPNAERLTTVYPPVFDGLKTGAALVRAFHVVVLLGDDPEPSAFPVPIHHLPADPKLADARRTPRLLPTKAIGTGLAAFLSFAYWFRHTPIGRAGTFTVVLVASNGYGCLLVTTSTGRKIVELDPARSVEIRALVFTYTSALSASFCLPRRRISTLRRSSHTTSAIFVSTLLGHLGEDVSDVPTPHATHIETALRRASALLVPSLSDASAFTFAAHFSLRAMGVAALLGRRNGVALLWRLATAHWSRRCRIARLYDADGQEHLFTFGYCAAHTPCTSTFA</sequence>
<evidence type="ECO:0000313" key="1">
    <source>
        <dbReference type="EMBL" id="GAT48967.1"/>
    </source>
</evidence>
<dbReference type="EMBL" id="DF845146">
    <property type="protein sequence ID" value="GAT48967.1"/>
    <property type="molecule type" value="Genomic_DNA"/>
</dbReference>
<reference evidence="1" key="1">
    <citation type="submission" date="2014-09" db="EMBL/GenBank/DDBJ databases">
        <title>Genome sequence of the luminous mushroom Mycena chlorophos for searching fungal bioluminescence genes.</title>
        <authorList>
            <person name="Tanaka Y."/>
            <person name="Kasuga D."/>
            <person name="Oba Y."/>
            <person name="Hase S."/>
            <person name="Sato K."/>
            <person name="Oba Y."/>
            <person name="Sakakibara Y."/>
        </authorList>
    </citation>
    <scope>NUCLEOTIDE SEQUENCE</scope>
</reference>
<accession>A0ABQ0LEL8</accession>
<dbReference type="Proteomes" id="UP000815677">
    <property type="component" value="Unassembled WGS sequence"/>
</dbReference>